<evidence type="ECO:0000313" key="2">
    <source>
        <dbReference type="EMBL" id="MBZ9613218.1"/>
    </source>
</evidence>
<feature type="signal peptide" evidence="1">
    <location>
        <begin position="1"/>
        <end position="19"/>
    </location>
</feature>
<dbReference type="RefSeq" id="WP_205311917.1">
    <property type="nucleotide sequence ID" value="NZ_JAERPS020000006.1"/>
</dbReference>
<dbReference type="InterPro" id="IPR021247">
    <property type="entry name" value="DUF2785"/>
</dbReference>
<reference evidence="2 3" key="1">
    <citation type="submission" date="2021-08" db="EMBL/GenBank/DDBJ databases">
        <title>Rheinheimera aquimaris sp. nov., isolated from seawater of the East Sea in Korea.</title>
        <authorList>
            <person name="Kim K.H."/>
            <person name="Wenting R."/>
            <person name="Kim K.R."/>
            <person name="Jeon C.O."/>
        </authorList>
    </citation>
    <scope>NUCLEOTIDE SEQUENCE [LARGE SCALE GENOMIC DNA]</scope>
    <source>
        <strain evidence="2 3">MA-13</strain>
    </source>
</reference>
<gene>
    <name evidence="2" type="ORF">I4W93_016630</name>
</gene>
<accession>A0ABS7XCC6</accession>
<keyword evidence="1" id="KW-0732">Signal</keyword>
<dbReference type="Pfam" id="PF10978">
    <property type="entry name" value="DUF2785"/>
    <property type="match status" value="1"/>
</dbReference>
<feature type="chain" id="PRO_5047370147" evidence="1">
    <location>
        <begin position="20"/>
        <end position="298"/>
    </location>
</feature>
<proteinExistence type="predicted"/>
<evidence type="ECO:0000256" key="1">
    <source>
        <dbReference type="SAM" id="SignalP"/>
    </source>
</evidence>
<sequence>MQRFLFIIFALLCSSCALANSACNNTISDAQLVNLKANQFQPAKGQVIDQVALSLLPCVGHTNPAIRDGVVYEAYQHWLRSNLLSTNTVQQLLQALLLNLQNSANDAEQFRTAFSALILAEVVRVDRMQPYLNANERQQVVDKIAQFMTAIADYRGFSEQEGWRHNVAHTADAILQLSLNKALSAAQGQTLLTALLSQVAPQQHFYHFGEPKRIALPVLYLLLQEKIDQPALLKQLQDLASPAPFASWQAVYQSEQGLAKLHNTRSFFQTLYLLTSSSQNTRLQALAPAVLELIQSMG</sequence>
<comment type="caution">
    <text evidence="2">The sequence shown here is derived from an EMBL/GenBank/DDBJ whole genome shotgun (WGS) entry which is preliminary data.</text>
</comment>
<organism evidence="2 3">
    <name type="scientific">Rheinheimera maricola</name>
    <dbReference type="NCBI Taxonomy" id="2793282"/>
    <lineage>
        <taxon>Bacteria</taxon>
        <taxon>Pseudomonadati</taxon>
        <taxon>Pseudomonadota</taxon>
        <taxon>Gammaproteobacteria</taxon>
        <taxon>Chromatiales</taxon>
        <taxon>Chromatiaceae</taxon>
        <taxon>Rheinheimera</taxon>
    </lineage>
</organism>
<protein>
    <submittedName>
        <fullName evidence="2">DUF2785 domain-containing protein</fullName>
    </submittedName>
</protein>
<evidence type="ECO:0000313" key="3">
    <source>
        <dbReference type="Proteomes" id="UP000663814"/>
    </source>
</evidence>
<keyword evidence="3" id="KW-1185">Reference proteome</keyword>
<dbReference type="Proteomes" id="UP000663814">
    <property type="component" value="Unassembled WGS sequence"/>
</dbReference>
<dbReference type="EMBL" id="JAERPS020000006">
    <property type="protein sequence ID" value="MBZ9613218.1"/>
    <property type="molecule type" value="Genomic_DNA"/>
</dbReference>
<name>A0ABS7XCC6_9GAMM</name>